<sequence>MAGTTQRLEPGVWHRVHPMTPVMQMGGFLVAAFFGIVIFAGNLLPNLIGSIFTGGGALREGSEAIGRVPVLFFLLPLLGIFVIVAAGVGLLYLQWKKTAYRYDDRVVEFKHGIVAKAHRHANFLRIQSVDVQQPFLARILGLATLVFDVAGGSDSNITILYLKKAQAEQLRDIILANVRTAKAAAAPAGPADSLPGAAPTHPNQTAPAAGYGSGQVSGASSDAGQYGQPNQSGQPRHRGRDASGTQHNPNAPGMPAGARIVSALSGHAEGVGNDLAGSFQELIAPYTRSGRIKPDGELVRVPLHRTILAAFLSTGVFISLALILLAIAAIGVCIGLAVGGYMNIEALFAVLTTMAPMAFGFVIATFQMVTSNLKHGNFSAKLTGDGVQISQGVFSTERVLVPLDRLQAVEIRQPFMWRIAGWYRVMFNTAGDSGKEGKTLLPVGSLTDVQTLMGLVLPEGVGELNSGHAVAPGDVVHEAVAGTFRKPAGVPGLFAQQPGRTRWLDPLNRARSGWAVTKAVMAVRTGRFTRRAIFVPHARVQSLGWNQGPIQRSFKVATIYLHSTRGPVRPYLEHLDEHTARKLLFDYAQHTQRARAAMDAA</sequence>
<feature type="transmembrane region" description="Helical" evidence="2">
    <location>
        <begin position="25"/>
        <end position="48"/>
    </location>
</feature>
<feature type="compositionally biased region" description="Low complexity" evidence="1">
    <location>
        <begin position="187"/>
        <end position="199"/>
    </location>
</feature>
<dbReference type="STRING" id="1176165.GCA_001584405_00185"/>
<evidence type="ECO:0000256" key="2">
    <source>
        <dbReference type="SAM" id="Phobius"/>
    </source>
</evidence>
<feature type="transmembrane region" description="Helical" evidence="2">
    <location>
        <begin position="68"/>
        <end position="93"/>
    </location>
</feature>
<organism evidence="4 5">
    <name type="scientific">Brevibacterium ravenspurgense</name>
    <dbReference type="NCBI Taxonomy" id="479117"/>
    <lineage>
        <taxon>Bacteria</taxon>
        <taxon>Bacillati</taxon>
        <taxon>Actinomycetota</taxon>
        <taxon>Actinomycetes</taxon>
        <taxon>Micrococcales</taxon>
        <taxon>Brevibacteriaceae</taxon>
        <taxon>Brevibacterium</taxon>
    </lineage>
</organism>
<evidence type="ECO:0000259" key="3">
    <source>
        <dbReference type="Pfam" id="PF03703"/>
    </source>
</evidence>
<dbReference type="EMBL" id="PKGO01000002">
    <property type="protein sequence ID" value="PKY70971.1"/>
    <property type="molecule type" value="Genomic_DNA"/>
</dbReference>
<feature type="transmembrane region" description="Helical" evidence="2">
    <location>
        <begin position="346"/>
        <end position="366"/>
    </location>
</feature>
<dbReference type="AlphaFoldDB" id="A0A2I1IIL4"/>
<keyword evidence="2" id="KW-0812">Transmembrane</keyword>
<evidence type="ECO:0000256" key="1">
    <source>
        <dbReference type="SAM" id="MobiDB-lite"/>
    </source>
</evidence>
<gene>
    <name evidence="4" type="ORF">CYJ40_02640</name>
</gene>
<comment type="caution">
    <text evidence="4">The sequence shown here is derived from an EMBL/GenBank/DDBJ whole genome shotgun (WGS) entry which is preliminary data.</text>
</comment>
<feature type="region of interest" description="Disordered" evidence="1">
    <location>
        <begin position="187"/>
        <end position="256"/>
    </location>
</feature>
<dbReference type="Proteomes" id="UP000242755">
    <property type="component" value="Unassembled WGS sequence"/>
</dbReference>
<feature type="domain" description="YdbS-like PH" evidence="3">
    <location>
        <begin position="379"/>
        <end position="439"/>
    </location>
</feature>
<dbReference type="Pfam" id="PF03703">
    <property type="entry name" value="bPH_2"/>
    <property type="match status" value="3"/>
</dbReference>
<feature type="transmembrane region" description="Helical" evidence="2">
    <location>
        <begin position="307"/>
        <end position="340"/>
    </location>
</feature>
<dbReference type="InterPro" id="IPR005182">
    <property type="entry name" value="YdbS-like_PH"/>
</dbReference>
<proteinExistence type="predicted"/>
<evidence type="ECO:0000313" key="4">
    <source>
        <dbReference type="EMBL" id="PKY70971.1"/>
    </source>
</evidence>
<reference evidence="4 5" key="1">
    <citation type="submission" date="2017-12" db="EMBL/GenBank/DDBJ databases">
        <title>Phylogenetic diversity of female urinary microbiome.</title>
        <authorList>
            <person name="Thomas-White K."/>
            <person name="Wolfe A.J."/>
        </authorList>
    </citation>
    <scope>NUCLEOTIDE SEQUENCE [LARGE SCALE GENOMIC DNA]</scope>
    <source>
        <strain evidence="4 5">UMB0426</strain>
    </source>
</reference>
<accession>A0A2I1IIL4</accession>
<keyword evidence="2" id="KW-1133">Transmembrane helix</keyword>
<feature type="domain" description="YdbS-like PH" evidence="3">
    <location>
        <begin position="512"/>
        <end position="583"/>
    </location>
</feature>
<feature type="domain" description="YdbS-like PH" evidence="3">
    <location>
        <begin position="95"/>
        <end position="174"/>
    </location>
</feature>
<evidence type="ECO:0000313" key="5">
    <source>
        <dbReference type="Proteomes" id="UP000242755"/>
    </source>
</evidence>
<name>A0A2I1IIL4_9MICO</name>
<dbReference type="PANTHER" id="PTHR34473">
    <property type="entry name" value="UPF0699 TRANSMEMBRANE PROTEIN YDBS"/>
    <property type="match status" value="1"/>
</dbReference>
<dbReference type="PANTHER" id="PTHR34473:SF2">
    <property type="entry name" value="UPF0699 TRANSMEMBRANE PROTEIN YDBT"/>
    <property type="match status" value="1"/>
</dbReference>
<feature type="compositionally biased region" description="Polar residues" evidence="1">
    <location>
        <begin position="214"/>
        <end position="234"/>
    </location>
</feature>
<keyword evidence="2" id="KW-0472">Membrane</keyword>
<protein>
    <recommendedName>
        <fullName evidence="3">YdbS-like PH domain-containing protein</fullName>
    </recommendedName>
</protein>